<evidence type="ECO:0000313" key="2">
    <source>
        <dbReference type="EMBL" id="NEM91342.1"/>
    </source>
</evidence>
<accession>A0A7C9TRH9</accession>
<protein>
    <recommendedName>
        <fullName evidence="4">Glycosyltransferase RgtA/B/C/D-like domain-containing protein</fullName>
    </recommendedName>
</protein>
<evidence type="ECO:0000256" key="1">
    <source>
        <dbReference type="SAM" id="Phobius"/>
    </source>
</evidence>
<feature type="transmembrane region" description="Helical" evidence="1">
    <location>
        <begin position="475"/>
        <end position="491"/>
    </location>
</feature>
<feature type="transmembrane region" description="Helical" evidence="1">
    <location>
        <begin position="64"/>
        <end position="84"/>
    </location>
</feature>
<sequence>MLPLLLIIVVHAAIFLLAGLPAAFSVRGAAEGWVTLKIDAIALGLVHLVLAITLYAWFGWAGPIIIAVLWLAELVFAIVTRAGLPARPSLATTGWRLPLAWVIVALGALALRLREVNFLPWVGDMGAYVNWANEFVRIDQLKASWPPFFSSYLAISSRMFGPEFTAAAVPLCGMLLLAVVARVARRLGAGPWATLATGAVVAVSVHAIWYSSFPASEALNAPVFLLWIGCLLGGMFAERRRLPAWLIAAAVVMASLGLLRGTGPILLAPFIVLAVLAVVVPDWRAMAPRFWALFTASLGGALVSYWYGIERIPAYYIATQVHQLLPGPVFHLFKSLGLFRPTALTAVALVALSAVLCAAGVLTARRFAGRARTTRAPRVLGYVLGGGIAAGILGTVILNAEVFHILLREGLWITVIGVALLFVVARSAVPPAVAGFVQFLGLTAGIFIAIQAYRLKFERGHAFYLYWDRYLMSEVIPLLFVLLGLALTVAWQWRVGSWVSRMRGSSSRLRRVAPAVVAAVLALGAAVPTIPQLVLVEKDTYMAGAYEFQTELNSLVPSPSLPVVWAATSTSQAPGFFFPNTWMAFAKPMERSFGYSVVDTQGRSSDFAPDEVMTAQTLAVQSVCAASPDFVVFETQLGGPAMDARVSSPQITFRPLGQRSSDISLLSEPPTKGDWTHLALTVKAWRVHVDPAATSGLSCVQP</sequence>
<feature type="transmembrane region" description="Helical" evidence="1">
    <location>
        <begin position="6"/>
        <end position="26"/>
    </location>
</feature>
<keyword evidence="1" id="KW-0812">Transmembrane</keyword>
<feature type="transmembrane region" description="Helical" evidence="1">
    <location>
        <begin position="159"/>
        <end position="180"/>
    </location>
</feature>
<dbReference type="RefSeq" id="WP_163473010.1">
    <property type="nucleotide sequence ID" value="NZ_JAAGWZ010000002.1"/>
</dbReference>
<dbReference type="EMBL" id="JAAGWZ010000002">
    <property type="protein sequence ID" value="NEM91342.1"/>
    <property type="molecule type" value="Genomic_DNA"/>
</dbReference>
<feature type="transmembrane region" description="Helical" evidence="1">
    <location>
        <begin position="379"/>
        <end position="398"/>
    </location>
</feature>
<dbReference type="Proteomes" id="UP000479756">
    <property type="component" value="Unassembled WGS sequence"/>
</dbReference>
<feature type="transmembrane region" description="Helical" evidence="1">
    <location>
        <begin position="436"/>
        <end position="455"/>
    </location>
</feature>
<keyword evidence="1" id="KW-0472">Membrane</keyword>
<organism evidence="2 3">
    <name type="scientific">Galbitalea soli</name>
    <dbReference type="NCBI Taxonomy" id="1268042"/>
    <lineage>
        <taxon>Bacteria</taxon>
        <taxon>Bacillati</taxon>
        <taxon>Actinomycetota</taxon>
        <taxon>Actinomycetes</taxon>
        <taxon>Micrococcales</taxon>
        <taxon>Microbacteriaceae</taxon>
        <taxon>Galbitalea</taxon>
    </lineage>
</organism>
<feature type="transmembrane region" description="Helical" evidence="1">
    <location>
        <begin position="410"/>
        <end position="429"/>
    </location>
</feature>
<gene>
    <name evidence="2" type="ORF">G3T37_08215</name>
</gene>
<feature type="transmembrane region" description="Helical" evidence="1">
    <location>
        <begin position="343"/>
        <end position="367"/>
    </location>
</feature>
<feature type="transmembrane region" description="Helical" evidence="1">
    <location>
        <begin position="265"/>
        <end position="283"/>
    </location>
</feature>
<feature type="transmembrane region" description="Helical" evidence="1">
    <location>
        <begin position="218"/>
        <end position="237"/>
    </location>
</feature>
<dbReference type="AlphaFoldDB" id="A0A7C9TRH9"/>
<comment type="caution">
    <text evidence="2">The sequence shown here is derived from an EMBL/GenBank/DDBJ whole genome shotgun (WGS) entry which is preliminary data.</text>
</comment>
<keyword evidence="1" id="KW-1133">Transmembrane helix</keyword>
<feature type="transmembrane region" description="Helical" evidence="1">
    <location>
        <begin position="242"/>
        <end position="259"/>
    </location>
</feature>
<name>A0A7C9TRH9_9MICO</name>
<reference evidence="2 3" key="1">
    <citation type="journal article" date="2014" name="Int. J. Syst. Evol. Microbiol.">
        <title>Description of Galbitalea soli gen. nov., sp. nov., and Frondihabitans sucicola sp. nov.</title>
        <authorList>
            <person name="Kim S.J."/>
            <person name="Lim J.M."/>
            <person name="Ahn J.H."/>
            <person name="Weon H.Y."/>
            <person name="Hamada M."/>
            <person name="Suzuki K."/>
            <person name="Ahn T.Y."/>
            <person name="Kwon S.W."/>
        </authorList>
    </citation>
    <scope>NUCLEOTIDE SEQUENCE [LARGE SCALE GENOMIC DNA]</scope>
    <source>
        <strain evidence="2 3">NBRC 108727</strain>
    </source>
</reference>
<proteinExistence type="predicted"/>
<feature type="transmembrane region" description="Helical" evidence="1">
    <location>
        <begin position="290"/>
        <end position="309"/>
    </location>
</feature>
<evidence type="ECO:0000313" key="3">
    <source>
        <dbReference type="Proteomes" id="UP000479756"/>
    </source>
</evidence>
<feature type="transmembrane region" description="Helical" evidence="1">
    <location>
        <begin position="192"/>
        <end position="212"/>
    </location>
</feature>
<feature type="transmembrane region" description="Helical" evidence="1">
    <location>
        <begin position="38"/>
        <end position="58"/>
    </location>
</feature>
<feature type="transmembrane region" description="Helical" evidence="1">
    <location>
        <begin position="512"/>
        <end position="530"/>
    </location>
</feature>
<keyword evidence="3" id="KW-1185">Reference proteome</keyword>
<feature type="transmembrane region" description="Helical" evidence="1">
    <location>
        <begin position="96"/>
        <end position="113"/>
    </location>
</feature>
<evidence type="ECO:0008006" key="4">
    <source>
        <dbReference type="Google" id="ProtNLM"/>
    </source>
</evidence>